<dbReference type="AlphaFoldDB" id="A0A7S5DSY2"/>
<organism evidence="2">
    <name type="scientific">Rhizobium rhizogenes</name>
    <name type="common">Agrobacterium rhizogenes</name>
    <dbReference type="NCBI Taxonomy" id="359"/>
    <lineage>
        <taxon>Bacteria</taxon>
        <taxon>Pseudomonadati</taxon>
        <taxon>Pseudomonadota</taxon>
        <taxon>Alphaproteobacteria</taxon>
        <taxon>Hyphomicrobiales</taxon>
        <taxon>Rhizobiaceae</taxon>
        <taxon>Rhizobium/Agrobacterium group</taxon>
        <taxon>Rhizobium</taxon>
    </lineage>
</organism>
<feature type="compositionally biased region" description="Basic residues" evidence="1">
    <location>
        <begin position="1"/>
        <end position="15"/>
    </location>
</feature>
<protein>
    <submittedName>
        <fullName evidence="2">Uncharacterized protein</fullName>
    </submittedName>
</protein>
<feature type="compositionally biased region" description="Polar residues" evidence="1">
    <location>
        <begin position="16"/>
        <end position="30"/>
    </location>
</feature>
<geneLocation type="plasmid" evidence="2">
    <name>pC6.5b</name>
</geneLocation>
<gene>
    <name evidence="2" type="ORF">pC6.5b_388</name>
</gene>
<feature type="region of interest" description="Disordered" evidence="1">
    <location>
        <begin position="1"/>
        <end position="41"/>
    </location>
</feature>
<reference evidence="2" key="1">
    <citation type="submission" date="2018-12" db="EMBL/GenBank/DDBJ databases">
        <title>Three Rhizobium rhizogenes strains isolated from the same crown gall tumor carry diverse plasmids.</title>
        <authorList>
            <person name="Pulawska J."/>
            <person name="Kuzmanovic N."/>
        </authorList>
    </citation>
    <scope>NUCLEOTIDE SEQUENCE</scope>
    <source>
        <strain evidence="2">C6.5</strain>
        <plasmid evidence="2">pC6.5b</plasmid>
    </source>
</reference>
<sequence length="41" mass="4348">MAARRTRRARVRHVRGQTSLNSLPVSTGAGNTAGGNKENAK</sequence>
<dbReference type="EMBL" id="MK318987">
    <property type="protein sequence ID" value="QCL10282.1"/>
    <property type="molecule type" value="Genomic_DNA"/>
</dbReference>
<name>A0A7S5DSY2_RHIRH</name>
<evidence type="ECO:0000313" key="2">
    <source>
        <dbReference type="EMBL" id="QCL10282.1"/>
    </source>
</evidence>
<evidence type="ECO:0000256" key="1">
    <source>
        <dbReference type="SAM" id="MobiDB-lite"/>
    </source>
</evidence>
<accession>A0A7S5DSY2</accession>
<keyword evidence="2" id="KW-0614">Plasmid</keyword>
<proteinExistence type="predicted"/>